<evidence type="ECO:0000313" key="1">
    <source>
        <dbReference type="EMBL" id="QSS56719.1"/>
    </source>
</evidence>
<proteinExistence type="predicted"/>
<dbReference type="Proteomes" id="UP000663419">
    <property type="component" value="Chromosome 5"/>
</dbReference>
<evidence type="ECO:0000313" key="2">
    <source>
        <dbReference type="Proteomes" id="UP000663419"/>
    </source>
</evidence>
<dbReference type="EMBL" id="CP069106">
    <property type="protein sequence ID" value="QSS56719.1"/>
    <property type="molecule type" value="Genomic_DNA"/>
</dbReference>
<gene>
    <name evidence="1" type="ORF">I7I53_05012</name>
</gene>
<reference evidence="1" key="1">
    <citation type="submission" date="2021-01" db="EMBL/GenBank/DDBJ databases">
        <title>Chromosome-level genome assembly of a human fungal pathogen reveals clustering of transcriptionally co-regulated genes.</title>
        <authorList>
            <person name="Voorhies M."/>
            <person name="Cohen S."/>
            <person name="Shea T.P."/>
            <person name="Petrus S."/>
            <person name="Munoz J.F."/>
            <person name="Poplawski S."/>
            <person name="Goldman W.E."/>
            <person name="Michael T."/>
            <person name="Cuomo C.A."/>
            <person name="Sil A."/>
            <person name="Beyhan S."/>
        </authorList>
    </citation>
    <scope>NUCLEOTIDE SEQUENCE</scope>
    <source>
        <strain evidence="1">H88</strain>
    </source>
</reference>
<protein>
    <submittedName>
        <fullName evidence="1">Uncharacterized protein</fullName>
    </submittedName>
</protein>
<dbReference type="AlphaFoldDB" id="A0A8A1LS29"/>
<name>A0A8A1LS29_AJEC8</name>
<accession>A0A8A1LS29</accession>
<dbReference type="VEuPathDB" id="FungiDB:I7I53_05012"/>
<sequence length="62" mass="7458">MSMRTRIRILSAPEGMESVPPGLRYRRSWKEKIRLETGDIWCRPPWSWKQGKSRREERSGKI</sequence>
<organism evidence="1 2">
    <name type="scientific">Ajellomyces capsulatus (strain H88)</name>
    <name type="common">Darling's disease fungus</name>
    <name type="synonym">Histoplasma capsulatum</name>
    <dbReference type="NCBI Taxonomy" id="544711"/>
    <lineage>
        <taxon>Eukaryota</taxon>
        <taxon>Fungi</taxon>
        <taxon>Dikarya</taxon>
        <taxon>Ascomycota</taxon>
        <taxon>Pezizomycotina</taxon>
        <taxon>Eurotiomycetes</taxon>
        <taxon>Eurotiomycetidae</taxon>
        <taxon>Onygenales</taxon>
        <taxon>Ajellomycetaceae</taxon>
        <taxon>Histoplasma</taxon>
    </lineage>
</organism>